<dbReference type="PANTHER" id="PTHR45527">
    <property type="entry name" value="NONRIBOSOMAL PEPTIDE SYNTHETASE"/>
    <property type="match status" value="1"/>
</dbReference>
<dbReference type="Gene3D" id="3.30.559.10">
    <property type="entry name" value="Chloramphenicol acetyltransferase-like domain"/>
    <property type="match status" value="2"/>
</dbReference>
<dbReference type="GO" id="GO:0031177">
    <property type="term" value="F:phosphopantetheine binding"/>
    <property type="evidence" value="ECO:0007669"/>
    <property type="project" value="TreeGrafter"/>
</dbReference>
<protein>
    <recommendedName>
        <fullName evidence="4">Carrier domain-containing protein</fullName>
    </recommendedName>
</protein>
<dbReference type="EMBL" id="CAJFCW020000002">
    <property type="protein sequence ID" value="CAG9092461.1"/>
    <property type="molecule type" value="Genomic_DNA"/>
</dbReference>
<dbReference type="PROSITE" id="PS50075">
    <property type="entry name" value="CARRIER"/>
    <property type="match status" value="3"/>
</dbReference>
<sequence>MASNEEYLAAIVHEILPIPLPAGSLINQKSLLELGFDSLLLASLEGRLHAQFGCDYGTIHLGMSIDDIVKDLKSGQKTIESNLKIDKNLRIFPLSTLQKRILLETLTKDDRVFDEQVNITIDDLNLDKLKAAWKTLSIRHSILRCTVNRGRLYEGDDIVEITNSLEESPSTENAIPINVNAIRNTVIIQYHHMMLDGSSLRMLLEELLLLYNGRKLEGTVQYPKYVGFPMSLKLSPEFDKTVGFFLNQLVFKVKPNEFNTFTEVLQHVNNDMNNIKEHSTIPYNVIYNETDVNHPEYLVIDDKIAELPKGITIKNVKKLIIHKMMIYIKHDNKDSIYIDYNVNYFTEYTIRLFLQCYVNICNEFLTRSEINHQTIDIHQPLLSRQSQAPDFMAVIETRLSQLDEDKVIVKDETTTISVIEFNEMVCKLSYVLRKSIVKTEQEPAVVVLMDRNVYLAIMVVSLWKAGYIPLILDKNWADDRIQEAMLITQPLKVVTDDYNTTKNALYMKDVLSSYDCDHSQHVENPFSCHYGYFSFTSGSTGTPKLVKNPRSALNNMLNNYLCLFEYDEDSVVYQVVNPAFDIFYADMLVSLASGGCLVMARGKIPDWKEVEQNNVTHAYIMPAYLNSFHSNINVFSKLKLLMFGGERIIPQLVEQLLKYDMRLCQLFGFTEHAIYTNYQWINKVDDIVYVGCPFDNTNVYCVSEELRMLPYDTVGYLYTSGMGLSESDESDRYLNINIGGATQGDVRLMYKTGDFCEFTVDGIRFKGRSDDCDKIKGHMINPVNIDDIVEKSGLCHESVTVIARSKMDELQKIIVSYVQLKAENTVDQVREYLDTVMNRYMMPTYIIHIDDFPLNSNGKVDKKLLKNSHQKYVDMHYHMLGSGDDQHKEVTEGTNDTDSVTLKVIDSMNDSVYKEGNVNYKDVNDEDDTLQPFEEIFGPDITLDSNLYDFEMDSLKLLNLMYLLEDKYDVKLDFKSLSGAGTPSEVLNNIRNVRLLPTYNQEHIWLLRDLNPDIVDYYRITVVLTFTNTLDRKRFEDCVKYIVEMNDSLQYTVDMDDEGLYLKNIGDGKSSSNEEEYKSRYQNNEDNVKYEYLDEKRVKMMFDHIAVDGHSLRLLMTQLTELFSCDDIVKTYNNMSLKQDSFIKYAQKSRSKDYIASYIRQLRDETGLQKFIIGIPYLNRDKDTMNLVGYMANTLPLLFEYKPTYDDLLKQVKEALTSATEHSQYPLQLLKRDLGVKEDIIQRMVSFEDFRMSGNDVFTVTEVEPSYLKFEQCWYFWVEDGTLTIKVEYDGNKYGKTLIEGCIERLKNYITLGNTNEGPRNNFRYIKHDGDNISYAEGAVRGEVNDDFIEKVLEIYRRELSNPNLTVNDNFFDQGGHSLLASKISNKIRKTLHSQCSTRHVFEYQTVAELRKFLVGQQKVQDETTMTSYSKQKKYYSNQNMSYSNSKGISDFGTEEMYHNLKHICFTEQSLLYSVLRTSEDIRKAYYHYIAVDITDLNIAKIRLLELINSQEILRTEFVEYEGRYQAYVHSNVDYLKLPYVMVSRGLGLETVNINIKDNMLVMKLHHVCADGYSMTVMKDILLNEGLKDSNGNIKEVNTPLHEGNIDELRGLLNQRYDCNDSTVFWQNILQSQGNLLFKDTNKATETCTISCVIDKKGIMNMAKECKVSYNSIFMYNLHNTMSHWKVNPEDNIYINLVKDIREQECGHVMGHFVQLLPVPYYSNLNDLYDAMSHIEDRCYFDITRYMAGHNIVSEVMLVFTDDDLDMEHDAKCPITFFVKLENDTVVISCVYMNYWHKGTMQSMLDTFVTYLQQQNVARLPYTTTDLPLVDPISLIMSRCLQFPTNIALQSPQNTMTYDQLYKQLLQTSRNITIKYITLYGRNLISDTVIGIMIDTRYDAIPVILSVVYLGASYLFVDPDTPPLRINQMMEDTNAAMLITQKDVQHTKAVRYDELFRDNFEDTFFSTYEGLNVDGDFKTVEEEGTDVEGDSDSSSSYSGSNINREDYKSTYSTCSEGNGEDTMKPQGHKAKTSEEREITISLYNKEDMKMSQDTTITDCKGFLSDLCYIVYTSGSTGTPKSVAIERKALANTLNDATEFLKVDEHSVIYQFTKLCFDNSVLEVFLALTTGATLFVNDDMFSSEVFASHIKDYNITHAFLFPGLVSTFEDNELFAMSRLKYWIVGAEPLSQHLLDKALSSNINIFQNYGPTETTCYAMRRVMTAGDTANNLGSSVANMRCLVVSDLSRQQPLLSPAYGAPRELLISGVGLMRGYLGPASPVASTEPFVMVDKERYYKSGDMVRLTRHGDVLFCGRFDAQVKIRGFRVDLREIESVISQIDGIVAVKAVVNNDDIGVYYTWKQVNISYSMPTKLSSLATITSSVTSRQTSNPSLSFDQMPLTANSKIDVRALKEMKQYTFENQDGQHLKVYDIWREVLRYDKVRIYDNFFEVGGNSLSAFTLLRKVKKEYGISIKYDKFLKNSTIEGLLQYLSVRNDNNQVYHEGNKESKDGYIGKNYQQDGGNVLEDASNSIVLSDVTKGVLSYQQEQIYFLNLLNEDYDVLFVQKFTLQLDILRLQKAINTVIKNHEVLRTQYLVENDDILQQVIEVPDITLEVLKCKENEITTVIESFKSSKTDTYSNPIRLQLYRTESYYCLLLLVNHIATDATSTMLLEQYISDAYNNVNSVTPTVRYIDWSIMEKRKSYEYKKMYQHFKTYYNIIKKDCFREISVACDTVCLQKSYNYIPTSHSLFSLLISLISKAFASYYDIEKIRVLIGAPHQNRTEDTQNTLGNFLNNIIVLSEYDNKHSWEENLRWNGENIGNGIAFGSLPFSFAKQMEPFDELFQVYVNCRYHLEDQQSLRIGCAINTDPITPSRQFPFECHVDVVDDKINVQWLIGADYGGVIKQFDAEYVNVYEEMVRKKVRNMFWELLDLKDGIPSKVNGDDAVRNTTKHGLNSNKDELLRNTVTLSDDQQFFELGGNSLKLIRLQNRVKREMNITLDLKQLYRDCTVNKIWSYCNKNTKFKPEDATNTVYITQDTVDILTNHSTISDQSTANGSFIPNHVEIINKGKSNLLVLFHSIVGVFCYRKLSKSILDDNTTVMLIDVPDTVPDTLEELALNYSNIITDYTDNYTNVNVSLAGFSFGAVLAYSAGQNLKFKYSNLISLDGIANSGEVNREFTFEEHQRQMVSTMKRFGIDGDVELVDKSWRLLQLAVNYNIITSDENTHRILTSAETSPNFTDFHLVRTERKDYGWPFMSNIRYHIRTLPTSHSALLEQHHHSLALIIRNLF</sequence>
<name>A0A811K6H7_9BILA</name>
<dbReference type="InterPro" id="IPR042099">
    <property type="entry name" value="ANL_N_sf"/>
</dbReference>
<feature type="domain" description="Carrier" evidence="4">
    <location>
        <begin position="2945"/>
        <end position="3021"/>
    </location>
</feature>
<dbReference type="Proteomes" id="UP000614601">
    <property type="component" value="Unassembled WGS sequence"/>
</dbReference>
<dbReference type="InterPro" id="IPR001242">
    <property type="entry name" value="Condensation_dom"/>
</dbReference>
<dbReference type="GO" id="GO:0044550">
    <property type="term" value="P:secondary metabolite biosynthetic process"/>
    <property type="evidence" value="ECO:0007669"/>
    <property type="project" value="TreeGrafter"/>
</dbReference>
<keyword evidence="6" id="KW-1185">Reference proteome</keyword>
<dbReference type="SUPFAM" id="SSF56801">
    <property type="entry name" value="Acetyl-CoA synthetase-like"/>
    <property type="match status" value="2"/>
</dbReference>
<dbReference type="Gene3D" id="3.40.50.12780">
    <property type="entry name" value="N-terminal domain of ligase-like"/>
    <property type="match status" value="3"/>
</dbReference>
<evidence type="ECO:0000256" key="2">
    <source>
        <dbReference type="ARBA" id="ARBA00022553"/>
    </source>
</evidence>
<dbReference type="GO" id="GO:0043041">
    <property type="term" value="P:amino acid activation for nonribosomal peptide biosynthetic process"/>
    <property type="evidence" value="ECO:0007669"/>
    <property type="project" value="TreeGrafter"/>
</dbReference>
<dbReference type="SUPFAM" id="SSF53474">
    <property type="entry name" value="alpha/beta-Hydrolases"/>
    <property type="match status" value="1"/>
</dbReference>
<dbReference type="InterPro" id="IPR020845">
    <property type="entry name" value="AMP-binding_CS"/>
</dbReference>
<keyword evidence="2" id="KW-0597">Phosphoprotein</keyword>
<dbReference type="Pfam" id="PF00668">
    <property type="entry name" value="Condensation"/>
    <property type="match status" value="3"/>
</dbReference>
<dbReference type="Gene3D" id="1.10.1200.10">
    <property type="entry name" value="ACP-like"/>
    <property type="match status" value="4"/>
</dbReference>
<dbReference type="PROSITE" id="PS00455">
    <property type="entry name" value="AMP_BINDING"/>
    <property type="match status" value="2"/>
</dbReference>
<reference evidence="5" key="1">
    <citation type="submission" date="2020-09" db="EMBL/GenBank/DDBJ databases">
        <authorList>
            <person name="Kikuchi T."/>
        </authorList>
    </citation>
    <scope>NUCLEOTIDE SEQUENCE</scope>
    <source>
        <strain evidence="5">SH1</strain>
    </source>
</reference>
<dbReference type="Pfam" id="PF00550">
    <property type="entry name" value="PP-binding"/>
    <property type="match status" value="4"/>
</dbReference>
<dbReference type="Gene3D" id="3.30.300.30">
    <property type="match status" value="2"/>
</dbReference>
<dbReference type="GO" id="GO:0005737">
    <property type="term" value="C:cytoplasm"/>
    <property type="evidence" value="ECO:0007669"/>
    <property type="project" value="TreeGrafter"/>
</dbReference>
<evidence type="ECO:0000256" key="1">
    <source>
        <dbReference type="ARBA" id="ARBA00022450"/>
    </source>
</evidence>
<dbReference type="SUPFAM" id="SSF47336">
    <property type="entry name" value="ACP-like"/>
    <property type="match status" value="4"/>
</dbReference>
<dbReference type="Gene3D" id="3.40.50.1820">
    <property type="entry name" value="alpha/beta hydrolase"/>
    <property type="match status" value="1"/>
</dbReference>
<comment type="caution">
    <text evidence="5">The sequence shown here is derived from an EMBL/GenBank/DDBJ whole genome shotgun (WGS) entry which is preliminary data.</text>
</comment>
<evidence type="ECO:0000259" key="4">
    <source>
        <dbReference type="PROSITE" id="PS50075"/>
    </source>
</evidence>
<dbReference type="OrthoDB" id="416786at2759"/>
<organism evidence="5 6">
    <name type="scientific">Bursaphelenchus okinawaensis</name>
    <dbReference type="NCBI Taxonomy" id="465554"/>
    <lineage>
        <taxon>Eukaryota</taxon>
        <taxon>Metazoa</taxon>
        <taxon>Ecdysozoa</taxon>
        <taxon>Nematoda</taxon>
        <taxon>Chromadorea</taxon>
        <taxon>Rhabditida</taxon>
        <taxon>Tylenchina</taxon>
        <taxon>Tylenchomorpha</taxon>
        <taxon>Aphelenchoidea</taxon>
        <taxon>Aphelenchoididae</taxon>
        <taxon>Bursaphelenchus</taxon>
    </lineage>
</organism>
<feature type="domain" description="Carrier" evidence="4">
    <location>
        <begin position="2419"/>
        <end position="2494"/>
    </location>
</feature>
<dbReference type="EMBL" id="CAJFDH010000002">
    <property type="protein sequence ID" value="CAD5210970.1"/>
    <property type="molecule type" value="Genomic_DNA"/>
</dbReference>
<dbReference type="GO" id="GO:0003824">
    <property type="term" value="F:catalytic activity"/>
    <property type="evidence" value="ECO:0007669"/>
    <property type="project" value="InterPro"/>
</dbReference>
<gene>
    <name evidence="5" type="ORF">BOKJ2_LOCUS3460</name>
</gene>
<dbReference type="Pfam" id="PF00501">
    <property type="entry name" value="AMP-binding"/>
    <property type="match status" value="2"/>
</dbReference>
<dbReference type="InterPro" id="IPR045851">
    <property type="entry name" value="AMP-bd_C_sf"/>
</dbReference>
<feature type="region of interest" description="Disordered" evidence="3">
    <location>
        <begin position="1983"/>
        <end position="2034"/>
    </location>
</feature>
<proteinExistence type="predicted"/>
<dbReference type="InterPro" id="IPR029058">
    <property type="entry name" value="AB_hydrolase_fold"/>
</dbReference>
<accession>A0A811K6H7</accession>
<evidence type="ECO:0000256" key="3">
    <source>
        <dbReference type="SAM" id="MobiDB-lite"/>
    </source>
</evidence>
<dbReference type="InterPro" id="IPR000873">
    <property type="entry name" value="AMP-dep_synth/lig_dom"/>
</dbReference>
<dbReference type="InterPro" id="IPR009081">
    <property type="entry name" value="PP-bd_ACP"/>
</dbReference>
<dbReference type="Gene3D" id="3.30.559.30">
    <property type="entry name" value="Nonribosomal peptide synthetase, condensation domain"/>
    <property type="match status" value="3"/>
</dbReference>
<dbReference type="InterPro" id="IPR036736">
    <property type="entry name" value="ACP-like_sf"/>
</dbReference>
<dbReference type="InterPro" id="IPR023213">
    <property type="entry name" value="CAT-like_dom_sf"/>
</dbReference>
<dbReference type="SUPFAM" id="SSF52777">
    <property type="entry name" value="CoA-dependent acyltransferases"/>
    <property type="match status" value="6"/>
</dbReference>
<evidence type="ECO:0000313" key="5">
    <source>
        <dbReference type="EMBL" id="CAD5210970.1"/>
    </source>
</evidence>
<feature type="domain" description="Carrier" evidence="4">
    <location>
        <begin position="1343"/>
        <end position="1418"/>
    </location>
</feature>
<evidence type="ECO:0000313" key="6">
    <source>
        <dbReference type="Proteomes" id="UP000614601"/>
    </source>
</evidence>
<dbReference type="PANTHER" id="PTHR45527:SF1">
    <property type="entry name" value="FATTY ACID SYNTHASE"/>
    <property type="match status" value="1"/>
</dbReference>
<dbReference type="Proteomes" id="UP000783686">
    <property type="component" value="Unassembled WGS sequence"/>
</dbReference>
<keyword evidence="1" id="KW-0596">Phosphopantetheine</keyword>